<evidence type="ECO:0000256" key="3">
    <source>
        <dbReference type="ARBA" id="ARBA00022490"/>
    </source>
</evidence>
<gene>
    <name evidence="7" type="ORF">AWJ07_10960</name>
</gene>
<reference evidence="7 8" key="1">
    <citation type="submission" date="2016-01" db="EMBL/GenBank/DDBJ databases">
        <title>Draft genome of the antarctic isolate Shewanella frigidimarina Ag06-30.</title>
        <authorList>
            <person name="Parmeciano Di Noto G."/>
            <person name="Vazquez S."/>
            <person name="Mac Cormack W."/>
            <person name="Iriarte A."/>
            <person name="Quiroga C."/>
        </authorList>
    </citation>
    <scope>NUCLEOTIDE SEQUENCE [LARGE SCALE GENOMIC DNA]</scope>
    <source>
        <strain evidence="7 8">Ag06-30</strain>
    </source>
</reference>
<dbReference type="InterPro" id="IPR036584">
    <property type="entry name" value="FliS_sf"/>
</dbReference>
<dbReference type="AlphaFoldDB" id="A0A106BWB4"/>
<dbReference type="PIRSF" id="PIRSF039090">
    <property type="entry name" value="Flis"/>
    <property type="match status" value="1"/>
</dbReference>
<keyword evidence="7" id="KW-0282">Flagellum</keyword>
<evidence type="ECO:0000256" key="1">
    <source>
        <dbReference type="ARBA" id="ARBA00004514"/>
    </source>
</evidence>
<dbReference type="CDD" id="cd16098">
    <property type="entry name" value="FliS"/>
    <property type="match status" value="1"/>
</dbReference>
<dbReference type="Gene3D" id="1.20.120.340">
    <property type="entry name" value="Flagellar protein FliS"/>
    <property type="match status" value="1"/>
</dbReference>
<dbReference type="PANTHER" id="PTHR34773:SF1">
    <property type="entry name" value="FLAGELLAR SECRETION CHAPERONE FLIS"/>
    <property type="match status" value="1"/>
</dbReference>
<dbReference type="GO" id="GO:0044780">
    <property type="term" value="P:bacterial-type flagellum assembly"/>
    <property type="evidence" value="ECO:0007669"/>
    <property type="project" value="InterPro"/>
</dbReference>
<keyword evidence="5" id="KW-0143">Chaperone</keyword>
<evidence type="ECO:0000256" key="2">
    <source>
        <dbReference type="ARBA" id="ARBA00008787"/>
    </source>
</evidence>
<protein>
    <recommendedName>
        <fullName evidence="6">Flagellar secretion chaperone FliS</fullName>
    </recommendedName>
</protein>
<dbReference type="PANTHER" id="PTHR34773">
    <property type="entry name" value="FLAGELLAR SECRETION CHAPERONE FLIS"/>
    <property type="match status" value="1"/>
</dbReference>
<dbReference type="Proteomes" id="UP000055702">
    <property type="component" value="Unassembled WGS sequence"/>
</dbReference>
<keyword evidence="3 6" id="KW-0963">Cytoplasm</keyword>
<comment type="similarity">
    <text evidence="2 6">Belongs to the FliS family.</text>
</comment>
<sequence length="126" mass="14185">MLNEHDPFNAYQQASLDARLASATSHDMVRMLLEGLLEELDRVTGHMERKQFEAKGISVNKCLNIVYGLDSMLDLENGAEVAINLHRLYDYCSRQLVAASVENEPEILAPVVKVVLDIREGWSNLN</sequence>
<organism evidence="7">
    <name type="scientific">Shewanella frigidimarina</name>
    <dbReference type="NCBI Taxonomy" id="56812"/>
    <lineage>
        <taxon>Bacteria</taxon>
        <taxon>Pseudomonadati</taxon>
        <taxon>Pseudomonadota</taxon>
        <taxon>Gammaproteobacteria</taxon>
        <taxon>Alteromonadales</taxon>
        <taxon>Shewanellaceae</taxon>
        <taxon>Shewanella</taxon>
    </lineage>
</organism>
<dbReference type="GO" id="GO:0005829">
    <property type="term" value="C:cytosol"/>
    <property type="evidence" value="ECO:0007669"/>
    <property type="project" value="UniProtKB-SubCell"/>
</dbReference>
<evidence type="ECO:0000313" key="8">
    <source>
        <dbReference type="Proteomes" id="UP000055702"/>
    </source>
</evidence>
<accession>A0A106BWB4</accession>
<comment type="subcellular location">
    <subcellularLocation>
        <location evidence="1 6">Cytoplasm</location>
        <location evidence="1 6">Cytosol</location>
    </subcellularLocation>
</comment>
<evidence type="ECO:0000256" key="6">
    <source>
        <dbReference type="PIRNR" id="PIRNR039090"/>
    </source>
</evidence>
<keyword evidence="7" id="KW-0969">Cilium</keyword>
<dbReference type="SUPFAM" id="SSF101116">
    <property type="entry name" value="Flagellar export chaperone FliS"/>
    <property type="match status" value="1"/>
</dbReference>
<dbReference type="NCBIfam" id="TIGR00208">
    <property type="entry name" value="fliS"/>
    <property type="match status" value="1"/>
</dbReference>
<name>A0A106BWB4_SHEFR</name>
<dbReference type="RefSeq" id="WP_059748004.1">
    <property type="nucleotide sequence ID" value="NZ_JBOZPT010000004.1"/>
</dbReference>
<keyword evidence="4 6" id="KW-1005">Bacterial flagellum biogenesis</keyword>
<dbReference type="Pfam" id="PF02561">
    <property type="entry name" value="FliS"/>
    <property type="match status" value="1"/>
</dbReference>
<dbReference type="EMBL" id="LRDC01000090">
    <property type="protein sequence ID" value="KVW99819.1"/>
    <property type="molecule type" value="Genomic_DNA"/>
</dbReference>
<evidence type="ECO:0000256" key="4">
    <source>
        <dbReference type="ARBA" id="ARBA00022795"/>
    </source>
</evidence>
<dbReference type="InterPro" id="IPR003713">
    <property type="entry name" value="FliS"/>
</dbReference>
<evidence type="ECO:0000313" key="7">
    <source>
        <dbReference type="EMBL" id="KVW99819.1"/>
    </source>
</evidence>
<comment type="caution">
    <text evidence="7">The sequence shown here is derived from an EMBL/GenBank/DDBJ whole genome shotgun (WGS) entry which is preliminary data.</text>
</comment>
<proteinExistence type="inferred from homology"/>
<evidence type="ECO:0000256" key="5">
    <source>
        <dbReference type="ARBA" id="ARBA00023186"/>
    </source>
</evidence>
<keyword evidence="7" id="KW-0966">Cell projection</keyword>